<evidence type="ECO:0000256" key="6">
    <source>
        <dbReference type="ARBA" id="ARBA00023065"/>
    </source>
</evidence>
<dbReference type="PANTHER" id="PTHR31086">
    <property type="entry name" value="ALUMINUM-ACTIVATED MALATE TRANSPORTER 10"/>
    <property type="match status" value="1"/>
</dbReference>
<dbReference type="GO" id="GO:0016020">
    <property type="term" value="C:membrane"/>
    <property type="evidence" value="ECO:0007669"/>
    <property type="project" value="UniProtKB-SubCell"/>
</dbReference>
<dbReference type="GO" id="GO:0034220">
    <property type="term" value="P:monoatomic ion transmembrane transport"/>
    <property type="evidence" value="ECO:0007669"/>
    <property type="project" value="UniProtKB-KW"/>
</dbReference>
<comment type="similarity">
    <text evidence="2">Belongs to the aromatic acid exporter (TC 2.A.85) family.</text>
</comment>
<organism evidence="10 11">
    <name type="scientific">Vigna mungo</name>
    <name type="common">Black gram</name>
    <name type="synonym">Phaseolus mungo</name>
    <dbReference type="NCBI Taxonomy" id="3915"/>
    <lineage>
        <taxon>Eukaryota</taxon>
        <taxon>Viridiplantae</taxon>
        <taxon>Streptophyta</taxon>
        <taxon>Embryophyta</taxon>
        <taxon>Tracheophyta</taxon>
        <taxon>Spermatophyta</taxon>
        <taxon>Magnoliopsida</taxon>
        <taxon>eudicotyledons</taxon>
        <taxon>Gunneridae</taxon>
        <taxon>Pentapetalae</taxon>
        <taxon>rosids</taxon>
        <taxon>fabids</taxon>
        <taxon>Fabales</taxon>
        <taxon>Fabaceae</taxon>
        <taxon>Papilionoideae</taxon>
        <taxon>50 kb inversion clade</taxon>
        <taxon>NPAAA clade</taxon>
        <taxon>indigoferoid/millettioid clade</taxon>
        <taxon>Phaseoleae</taxon>
        <taxon>Vigna</taxon>
    </lineage>
</organism>
<reference evidence="10 11" key="1">
    <citation type="journal article" date="2023" name="Life. Sci Alliance">
        <title>Evolutionary insights into 3D genome organization and epigenetic landscape of Vigna mungo.</title>
        <authorList>
            <person name="Junaid A."/>
            <person name="Singh B."/>
            <person name="Bhatia S."/>
        </authorList>
    </citation>
    <scope>NUCLEOTIDE SEQUENCE [LARGE SCALE GENOMIC DNA]</scope>
    <source>
        <strain evidence="10">Urdbean</strain>
    </source>
</reference>
<dbReference type="GO" id="GO:0015743">
    <property type="term" value="P:malate transport"/>
    <property type="evidence" value="ECO:0007669"/>
    <property type="project" value="InterPro"/>
</dbReference>
<keyword evidence="4 9" id="KW-0812">Transmembrane</keyword>
<keyword evidence="6" id="KW-0406">Ion transport</keyword>
<evidence type="ECO:0000256" key="1">
    <source>
        <dbReference type="ARBA" id="ARBA00004141"/>
    </source>
</evidence>
<dbReference type="EMBL" id="CP144695">
    <property type="protein sequence ID" value="WVZ05381.1"/>
    <property type="molecule type" value="Genomic_DNA"/>
</dbReference>
<comment type="subcellular location">
    <subcellularLocation>
        <location evidence="1">Membrane</location>
        <topology evidence="1">Multi-pass membrane protein</topology>
    </subcellularLocation>
</comment>
<gene>
    <name evidence="10" type="ORF">V8G54_018727</name>
</gene>
<accession>A0AAQ3N9P8</accession>
<feature type="transmembrane region" description="Helical" evidence="9">
    <location>
        <begin position="123"/>
        <end position="140"/>
    </location>
</feature>
<proteinExistence type="inferred from homology"/>
<evidence type="ECO:0000313" key="10">
    <source>
        <dbReference type="EMBL" id="WVZ05381.1"/>
    </source>
</evidence>
<keyword evidence="7 9" id="KW-0472">Membrane</keyword>
<evidence type="ECO:0000256" key="2">
    <source>
        <dbReference type="ARBA" id="ARBA00007079"/>
    </source>
</evidence>
<dbReference type="AlphaFoldDB" id="A0AAQ3N9P8"/>
<dbReference type="Proteomes" id="UP001374535">
    <property type="component" value="Chromosome 6"/>
</dbReference>
<keyword evidence="11" id="KW-1185">Reference proteome</keyword>
<feature type="transmembrane region" description="Helical" evidence="9">
    <location>
        <begin position="152"/>
        <end position="175"/>
    </location>
</feature>
<dbReference type="InterPro" id="IPR020966">
    <property type="entry name" value="ALMT"/>
</dbReference>
<keyword evidence="8" id="KW-0407">Ion channel</keyword>
<evidence type="ECO:0000256" key="8">
    <source>
        <dbReference type="ARBA" id="ARBA00023303"/>
    </source>
</evidence>
<keyword evidence="5 9" id="KW-1133">Transmembrane helix</keyword>
<evidence type="ECO:0000256" key="5">
    <source>
        <dbReference type="ARBA" id="ARBA00022989"/>
    </source>
</evidence>
<feature type="transmembrane region" description="Helical" evidence="9">
    <location>
        <begin position="276"/>
        <end position="296"/>
    </location>
</feature>
<name>A0AAQ3N9P8_VIGMU</name>
<evidence type="ECO:0000256" key="9">
    <source>
        <dbReference type="SAM" id="Phobius"/>
    </source>
</evidence>
<dbReference type="Pfam" id="PF11744">
    <property type="entry name" value="ALMT"/>
    <property type="match status" value="2"/>
</dbReference>
<feature type="transmembrane region" description="Helical" evidence="9">
    <location>
        <begin position="308"/>
        <end position="331"/>
    </location>
</feature>
<evidence type="ECO:0000256" key="3">
    <source>
        <dbReference type="ARBA" id="ARBA00022448"/>
    </source>
</evidence>
<keyword evidence="3" id="KW-0813">Transport</keyword>
<evidence type="ECO:0000256" key="7">
    <source>
        <dbReference type="ARBA" id="ARBA00023136"/>
    </source>
</evidence>
<sequence>MEMGAEWLKATVVVENERVARKFHCVFGIVRVKDAMGREKTRTQAKGLDALKIDSIRNHCHSFGTGVYRIPKEMLMAEDSCNELLRCEQDGNEMHLPSIALVGFRRNDRWGSKCSRGSKKSETMILVIGWIVLSSIAMKLDCPLLEDQQDPLLYKTFCLYLCILALGLFMALGFFTVNPLLQRVSVEKEKCKKYVLEGYKTVLNSKEVRSPWWEPGHGRFPLQHPWTQYLKIGTLIRECAYKIETLNNYLNPEIPCVTREATPSSSRFFPKIKARYDYGLVIFILTFCLVAVSGYRVEELIELAHQRLSTILIGVTACMVISIFICPVWAGEDLHKLEKEKCEKSVLEGYKTDLNSKASEESLVETGTWSFSSSTSLDAVLEDWNAYSGMCL</sequence>
<protein>
    <submittedName>
        <fullName evidence="10">Uncharacterized protein</fullName>
    </submittedName>
</protein>
<evidence type="ECO:0000256" key="4">
    <source>
        <dbReference type="ARBA" id="ARBA00022692"/>
    </source>
</evidence>
<evidence type="ECO:0000313" key="11">
    <source>
        <dbReference type="Proteomes" id="UP001374535"/>
    </source>
</evidence>